<gene>
    <name evidence="1" type="ORF">METZ01_LOCUS32459</name>
</gene>
<sequence length="254" mass="27421">MKYSNQSGNITISLMRAHRLALVCLLLLVPVKVWAYRPFASTDADVVAANELEIELGYFNWERASGKNSYVTPQLVFNYGLTNTLELIAEFDLEHDLDGKSQPVDPGLFLKKVFKAGVLQDSEGVSFALEGGLLLPSAVSGENSTGFEAIGILSGSLSSFTWHLNLGGGVDRVDHNNFSLWGVILEHPVTPNLRLVAEFNGEKLKNEAADNSGLLGVIWEPSSLPGLAVDVGIRRGATDEAPDWGATLGLSFSF</sequence>
<dbReference type="EMBL" id="UINC01001394">
    <property type="protein sequence ID" value="SUZ79605.1"/>
    <property type="molecule type" value="Genomic_DNA"/>
</dbReference>
<protein>
    <recommendedName>
        <fullName evidence="2">Transporter</fullName>
    </recommendedName>
</protein>
<name>A0A381QJW5_9ZZZZ</name>
<dbReference type="AlphaFoldDB" id="A0A381QJW5"/>
<organism evidence="1">
    <name type="scientific">marine metagenome</name>
    <dbReference type="NCBI Taxonomy" id="408172"/>
    <lineage>
        <taxon>unclassified sequences</taxon>
        <taxon>metagenomes</taxon>
        <taxon>ecological metagenomes</taxon>
    </lineage>
</organism>
<evidence type="ECO:0008006" key="2">
    <source>
        <dbReference type="Google" id="ProtNLM"/>
    </source>
</evidence>
<evidence type="ECO:0000313" key="1">
    <source>
        <dbReference type="EMBL" id="SUZ79605.1"/>
    </source>
</evidence>
<proteinExistence type="predicted"/>
<reference evidence="1" key="1">
    <citation type="submission" date="2018-05" db="EMBL/GenBank/DDBJ databases">
        <authorList>
            <person name="Lanie J.A."/>
            <person name="Ng W.-L."/>
            <person name="Kazmierczak K.M."/>
            <person name="Andrzejewski T.M."/>
            <person name="Davidsen T.M."/>
            <person name="Wayne K.J."/>
            <person name="Tettelin H."/>
            <person name="Glass J.I."/>
            <person name="Rusch D."/>
            <person name="Podicherti R."/>
            <person name="Tsui H.-C.T."/>
            <person name="Winkler M.E."/>
        </authorList>
    </citation>
    <scope>NUCLEOTIDE SEQUENCE</scope>
</reference>
<accession>A0A381QJW5</accession>